<keyword evidence="3" id="KW-1185">Reference proteome</keyword>
<gene>
    <name evidence="2" type="ORF">BN000_00302</name>
</gene>
<protein>
    <submittedName>
        <fullName evidence="2">Uncharacterized protein</fullName>
    </submittedName>
</protein>
<evidence type="ECO:0000256" key="1">
    <source>
        <dbReference type="SAM" id="MobiDB-lite"/>
    </source>
</evidence>
<evidence type="ECO:0000313" key="2">
    <source>
        <dbReference type="EMBL" id="CRK80419.1"/>
    </source>
</evidence>
<proteinExistence type="predicted"/>
<reference evidence="3" key="1">
    <citation type="submission" date="2015-05" db="EMBL/GenBank/DDBJ databases">
        <authorList>
            <person name="Urmite Genomes"/>
        </authorList>
    </citation>
    <scope>NUCLEOTIDE SEQUENCE [LARGE SCALE GENOMIC DNA]</scope>
    <source>
        <strain evidence="3">LF1</strain>
    </source>
</reference>
<feature type="region of interest" description="Disordered" evidence="1">
    <location>
        <begin position="1"/>
        <end position="20"/>
    </location>
</feature>
<dbReference type="AlphaFoldDB" id="A0A0U1NQV3"/>
<dbReference type="Proteomes" id="UP000199087">
    <property type="component" value="Unassembled WGS sequence"/>
</dbReference>
<accession>A0A0U1NQV3</accession>
<sequence length="79" mass="9406">MNRELDYDSEYESGDELSEKSLEQVLQMSLQRENEMMRTYLITAERVHNNDELQNQLRNFAEGNAKRSRQLIDVLNKNL</sequence>
<dbReference type="EMBL" id="CVRB01000001">
    <property type="protein sequence ID" value="CRK80419.1"/>
    <property type="molecule type" value="Genomic_DNA"/>
</dbReference>
<dbReference type="RefSeq" id="WP_245640274.1">
    <property type="nucleotide sequence ID" value="NZ_CVRB01000001.1"/>
</dbReference>
<organism evidence="2 3">
    <name type="scientific">Neobacillus massiliamazoniensis</name>
    <dbReference type="NCBI Taxonomy" id="1499688"/>
    <lineage>
        <taxon>Bacteria</taxon>
        <taxon>Bacillati</taxon>
        <taxon>Bacillota</taxon>
        <taxon>Bacilli</taxon>
        <taxon>Bacillales</taxon>
        <taxon>Bacillaceae</taxon>
        <taxon>Neobacillus</taxon>
    </lineage>
</organism>
<evidence type="ECO:0000313" key="3">
    <source>
        <dbReference type="Proteomes" id="UP000199087"/>
    </source>
</evidence>
<name>A0A0U1NQV3_9BACI</name>
<feature type="compositionally biased region" description="Acidic residues" evidence="1">
    <location>
        <begin position="7"/>
        <end position="16"/>
    </location>
</feature>